<keyword evidence="2" id="KW-0808">Transferase</keyword>
<dbReference type="CDD" id="cd10540">
    <property type="entry name" value="SET_SpSet7-like"/>
    <property type="match status" value="1"/>
</dbReference>
<dbReference type="SMART" id="SM00317">
    <property type="entry name" value="SET"/>
    <property type="match status" value="1"/>
</dbReference>
<reference evidence="2 3" key="1">
    <citation type="submission" date="2019-01" db="EMBL/GenBank/DDBJ databases">
        <title>Filimonas sp. strain TTM-71.</title>
        <authorList>
            <person name="Chen W.-M."/>
        </authorList>
    </citation>
    <scope>NUCLEOTIDE SEQUENCE [LARGE SCALE GENOMIC DNA]</scope>
    <source>
        <strain evidence="2 3">TTM-71</strain>
    </source>
</reference>
<dbReference type="Gene3D" id="2.170.270.10">
    <property type="entry name" value="SET domain"/>
    <property type="match status" value="1"/>
</dbReference>
<dbReference type="SUPFAM" id="SSF82199">
    <property type="entry name" value="SET domain"/>
    <property type="match status" value="1"/>
</dbReference>
<name>A0A4Q1D7S5_9BACT</name>
<dbReference type="RefSeq" id="WP_129001106.1">
    <property type="nucleotide sequence ID" value="NZ_SDHZ01000001.1"/>
</dbReference>
<organism evidence="2 3">
    <name type="scientific">Filimonas effusa</name>
    <dbReference type="NCBI Taxonomy" id="2508721"/>
    <lineage>
        <taxon>Bacteria</taxon>
        <taxon>Pseudomonadati</taxon>
        <taxon>Bacteroidota</taxon>
        <taxon>Chitinophagia</taxon>
        <taxon>Chitinophagales</taxon>
        <taxon>Chitinophagaceae</taxon>
        <taxon>Filimonas</taxon>
    </lineage>
</organism>
<dbReference type="OrthoDB" id="279507at2"/>
<dbReference type="PIRSF" id="PIRSF022536">
    <property type="entry name" value="A612L_SET"/>
    <property type="match status" value="1"/>
</dbReference>
<keyword evidence="3" id="KW-1185">Reference proteome</keyword>
<proteinExistence type="predicted"/>
<sequence>MMLPILFIAPSEKGGRGVFTSEPIAVNTVLEISPVIVFSSKDRVAIETTKFHDYIFEWGKTRKMGALALGYVSMYNHDYAANCEYEMDFESAMMTIRTVKPIGKGEELCINYNADPDDKTLVWFHKNEKSRK</sequence>
<dbReference type="Pfam" id="PF00856">
    <property type="entry name" value="SET"/>
    <property type="match status" value="1"/>
</dbReference>
<accession>A0A4Q1D7S5</accession>
<dbReference type="AlphaFoldDB" id="A0A4Q1D7S5"/>
<evidence type="ECO:0000259" key="1">
    <source>
        <dbReference type="PROSITE" id="PS50280"/>
    </source>
</evidence>
<feature type="domain" description="SET" evidence="1">
    <location>
        <begin position="4"/>
        <end position="113"/>
    </location>
</feature>
<protein>
    <submittedName>
        <fullName evidence="2">SET domain-containing protein-lysine N-methyltransferase</fullName>
    </submittedName>
</protein>
<evidence type="ECO:0000313" key="3">
    <source>
        <dbReference type="Proteomes" id="UP000290545"/>
    </source>
</evidence>
<dbReference type="EMBL" id="SDHZ01000001">
    <property type="protein sequence ID" value="RXK85354.1"/>
    <property type="molecule type" value="Genomic_DNA"/>
</dbReference>
<dbReference type="InterPro" id="IPR046341">
    <property type="entry name" value="SET_dom_sf"/>
</dbReference>
<comment type="caution">
    <text evidence="2">The sequence shown here is derived from an EMBL/GenBank/DDBJ whole genome shotgun (WGS) entry which is preliminary data.</text>
</comment>
<dbReference type="InterPro" id="IPR009207">
    <property type="entry name" value="SET7_MeTrfase"/>
</dbReference>
<dbReference type="GO" id="GO:0032259">
    <property type="term" value="P:methylation"/>
    <property type="evidence" value="ECO:0007669"/>
    <property type="project" value="UniProtKB-KW"/>
</dbReference>
<dbReference type="InterPro" id="IPR001214">
    <property type="entry name" value="SET_dom"/>
</dbReference>
<dbReference type="Proteomes" id="UP000290545">
    <property type="component" value="Unassembled WGS sequence"/>
</dbReference>
<evidence type="ECO:0000313" key="2">
    <source>
        <dbReference type="EMBL" id="RXK85354.1"/>
    </source>
</evidence>
<gene>
    <name evidence="2" type="ORF">ESB13_00580</name>
</gene>
<dbReference type="PROSITE" id="PS50280">
    <property type="entry name" value="SET"/>
    <property type="match status" value="1"/>
</dbReference>
<dbReference type="GO" id="GO:0062122">
    <property type="term" value="F:histone H3K37 methyltransferase activity"/>
    <property type="evidence" value="ECO:0007669"/>
    <property type="project" value="InterPro"/>
</dbReference>
<keyword evidence="2" id="KW-0489">Methyltransferase</keyword>